<feature type="domain" description="DUF7082" evidence="2">
    <location>
        <begin position="388"/>
        <end position="541"/>
    </location>
</feature>
<protein>
    <recommendedName>
        <fullName evidence="2">DUF7082 domain-containing protein</fullName>
    </recommendedName>
</protein>
<feature type="region of interest" description="Disordered" evidence="1">
    <location>
        <begin position="680"/>
        <end position="712"/>
    </location>
</feature>
<evidence type="ECO:0000313" key="4">
    <source>
        <dbReference type="Proteomes" id="UP000250140"/>
    </source>
</evidence>
<name>A0A8E2F6U9_9PEZI</name>
<feature type="region of interest" description="Disordered" evidence="1">
    <location>
        <begin position="563"/>
        <end position="602"/>
    </location>
</feature>
<evidence type="ECO:0000313" key="3">
    <source>
        <dbReference type="EMBL" id="OCL11652.1"/>
    </source>
</evidence>
<dbReference type="GO" id="GO:0005634">
    <property type="term" value="C:nucleus"/>
    <property type="evidence" value="ECO:0007669"/>
    <property type="project" value="TreeGrafter"/>
</dbReference>
<feature type="compositionally biased region" description="Low complexity" evidence="1">
    <location>
        <begin position="579"/>
        <end position="602"/>
    </location>
</feature>
<reference evidence="3 4" key="1">
    <citation type="journal article" date="2016" name="Nat. Commun.">
        <title>Ectomycorrhizal ecology is imprinted in the genome of the dominant symbiotic fungus Cenococcum geophilum.</title>
        <authorList>
            <consortium name="DOE Joint Genome Institute"/>
            <person name="Peter M."/>
            <person name="Kohler A."/>
            <person name="Ohm R.A."/>
            <person name="Kuo A."/>
            <person name="Krutzmann J."/>
            <person name="Morin E."/>
            <person name="Arend M."/>
            <person name="Barry K.W."/>
            <person name="Binder M."/>
            <person name="Choi C."/>
            <person name="Clum A."/>
            <person name="Copeland A."/>
            <person name="Grisel N."/>
            <person name="Haridas S."/>
            <person name="Kipfer T."/>
            <person name="LaButti K."/>
            <person name="Lindquist E."/>
            <person name="Lipzen A."/>
            <person name="Maire R."/>
            <person name="Meier B."/>
            <person name="Mihaltcheva S."/>
            <person name="Molinier V."/>
            <person name="Murat C."/>
            <person name="Poggeler S."/>
            <person name="Quandt C.A."/>
            <person name="Sperisen C."/>
            <person name="Tritt A."/>
            <person name="Tisserant E."/>
            <person name="Crous P.W."/>
            <person name="Henrissat B."/>
            <person name="Nehls U."/>
            <person name="Egli S."/>
            <person name="Spatafora J.W."/>
            <person name="Grigoriev I.V."/>
            <person name="Martin F.M."/>
        </authorList>
    </citation>
    <scope>NUCLEOTIDE SEQUENCE [LARGE SCALE GENOMIC DNA]</scope>
    <source>
        <strain evidence="3 4">CBS 207.34</strain>
    </source>
</reference>
<dbReference type="PANTHER" id="PTHR39463">
    <property type="entry name" value="MEDUSA"/>
    <property type="match status" value="1"/>
</dbReference>
<feature type="compositionally biased region" description="Polar residues" evidence="1">
    <location>
        <begin position="692"/>
        <end position="712"/>
    </location>
</feature>
<organism evidence="3 4">
    <name type="scientific">Glonium stellatum</name>
    <dbReference type="NCBI Taxonomy" id="574774"/>
    <lineage>
        <taxon>Eukaryota</taxon>
        <taxon>Fungi</taxon>
        <taxon>Dikarya</taxon>
        <taxon>Ascomycota</taxon>
        <taxon>Pezizomycotina</taxon>
        <taxon>Dothideomycetes</taxon>
        <taxon>Pleosporomycetidae</taxon>
        <taxon>Gloniales</taxon>
        <taxon>Gloniaceae</taxon>
        <taxon>Glonium</taxon>
    </lineage>
</organism>
<keyword evidence="4" id="KW-1185">Reference proteome</keyword>
<accession>A0A8E2F6U9</accession>
<evidence type="ECO:0000256" key="1">
    <source>
        <dbReference type="SAM" id="MobiDB-lite"/>
    </source>
</evidence>
<dbReference type="Pfam" id="PF23305">
    <property type="entry name" value="DUF7082"/>
    <property type="match status" value="1"/>
</dbReference>
<gene>
    <name evidence="3" type="ORF">AOQ84DRAFT_373795</name>
</gene>
<proteinExistence type="predicted"/>
<dbReference type="EMBL" id="KV749016">
    <property type="protein sequence ID" value="OCL11652.1"/>
    <property type="molecule type" value="Genomic_DNA"/>
</dbReference>
<feature type="compositionally biased region" description="Polar residues" evidence="1">
    <location>
        <begin position="1"/>
        <end position="10"/>
    </location>
</feature>
<evidence type="ECO:0000259" key="2">
    <source>
        <dbReference type="Pfam" id="PF23305"/>
    </source>
</evidence>
<dbReference type="Proteomes" id="UP000250140">
    <property type="component" value="Unassembled WGS sequence"/>
</dbReference>
<dbReference type="AlphaFoldDB" id="A0A8E2F6U9"/>
<dbReference type="InterPro" id="IPR055509">
    <property type="entry name" value="DUF7082"/>
</dbReference>
<sequence>MSGYGKSQQPFAYDEAATRPNQNPSYAGFAQPSFPSPYSDAQARVPHEPSTTDMPFIPGSTYESRGPGSYQAQFPFIDARSRHPPGPPEITSYLPSKGGPGDKLLINLRAKYDLTIHQNTFFSIMFGGQRCETTLTKLEPEGEYFNYALTTNIPSHAMTPGLNGQMQLLLNMEDEYNRILDVFEVGDFTYTDVPTYQTFGASQDLSRKRKISAESLETLEYLRSPAKRVASQRLYAKPRESTGVYPIAHSSVSPAASYVQPAMPGSFSYPSGYERVPQPQAQVYSQQNPQQKGLYSMPAGMNISQPNVKTQSPSQPTYSPYSTVSQTGRSPASIAATPARTPVMPSPASLANPPLIRTSTIQPPNTTVTPAAVHPQSFNPYAMYPNSKAVLKIDGDLEKMAEGWSQEEWDAKRRLVQFRRSQSGSTITTSFKAVSPEERSPHSICVSCILWEEKQECFITSVDTIFLLESLVAVRFTVEEKNRIRRNLEGFRPLTVSKAKAESEEFFKVIMGFPNPKPRNIEKDVKVFPWKILAHALKKIISKYSASYSSTAGALLTPVSSSYGSSGGPSEAAPELHRTTSPRSVSSSAASTAYTPSMTSTTLSPNIKASAGLEASAGQGDLRVSVPQLAPTAQSMTPWQATAHHPVSQYSTGLPATGRASWDYAFLEPSAGTNVPAPAQSLQLQRADVGPQGSQVTGNEAYQQYGQRTSRG</sequence>
<dbReference type="OrthoDB" id="1751210at2759"/>
<feature type="region of interest" description="Disordered" evidence="1">
    <location>
        <begin position="306"/>
        <end position="330"/>
    </location>
</feature>
<feature type="compositionally biased region" description="Low complexity" evidence="1">
    <location>
        <begin position="310"/>
        <end position="323"/>
    </location>
</feature>
<dbReference type="PANTHER" id="PTHR39463:SF1">
    <property type="entry name" value="MEDUSA"/>
    <property type="match status" value="1"/>
</dbReference>
<feature type="region of interest" description="Disordered" evidence="1">
    <location>
        <begin position="1"/>
        <end position="52"/>
    </location>
</feature>